<dbReference type="CDD" id="cd09110">
    <property type="entry name" value="PLDc_CLS_1"/>
    <property type="match status" value="1"/>
</dbReference>
<comment type="subcellular location">
    <subcellularLocation>
        <location evidence="1 12">Cell membrane</location>
        <topology evidence="1 12">Multi-pass membrane protein</topology>
    </subcellularLocation>
</comment>
<evidence type="ECO:0000259" key="14">
    <source>
        <dbReference type="PROSITE" id="PS50035"/>
    </source>
</evidence>
<dbReference type="NCBIfam" id="TIGR04265">
    <property type="entry name" value="bac_cardiolipin"/>
    <property type="match status" value="1"/>
</dbReference>
<evidence type="ECO:0000256" key="1">
    <source>
        <dbReference type="ARBA" id="ARBA00004651"/>
    </source>
</evidence>
<dbReference type="Pfam" id="PF13091">
    <property type="entry name" value="PLDc_2"/>
    <property type="match status" value="2"/>
</dbReference>
<keyword evidence="11 12" id="KW-1208">Phospholipid metabolism</keyword>
<feature type="transmembrane region" description="Helical" evidence="12">
    <location>
        <begin position="30"/>
        <end position="51"/>
    </location>
</feature>
<dbReference type="EMBL" id="JBHLWN010000048">
    <property type="protein sequence ID" value="MFC0213278.1"/>
    <property type="molecule type" value="Genomic_DNA"/>
</dbReference>
<keyword evidence="9 12" id="KW-0472">Membrane</keyword>
<dbReference type="SMART" id="SM00155">
    <property type="entry name" value="PLDc"/>
    <property type="match status" value="2"/>
</dbReference>
<dbReference type="InterPro" id="IPR022924">
    <property type="entry name" value="Cardiolipin_synthase"/>
</dbReference>
<evidence type="ECO:0000256" key="3">
    <source>
        <dbReference type="ARBA" id="ARBA00022516"/>
    </source>
</evidence>
<evidence type="ECO:0000256" key="2">
    <source>
        <dbReference type="ARBA" id="ARBA00022475"/>
    </source>
</evidence>
<dbReference type="PANTHER" id="PTHR21248:SF20">
    <property type="entry name" value="CARDIOLIPIN SYNTHASE YWIE-RELATED"/>
    <property type="match status" value="1"/>
</dbReference>
<comment type="similarity">
    <text evidence="12">Belongs to the phospholipase D family. Cardiolipin synthase subfamily.</text>
</comment>
<dbReference type="SUPFAM" id="SSF56024">
    <property type="entry name" value="Phospholipase D/nuclease"/>
    <property type="match status" value="2"/>
</dbReference>
<feature type="active site" evidence="12">
    <location>
        <position position="225"/>
    </location>
</feature>
<evidence type="ECO:0000256" key="9">
    <source>
        <dbReference type="ARBA" id="ARBA00023136"/>
    </source>
</evidence>
<feature type="active site" evidence="12">
    <location>
        <position position="401"/>
    </location>
</feature>
<feature type="domain" description="PLD phosphodiesterase" evidence="14">
    <location>
        <begin position="389"/>
        <end position="416"/>
    </location>
</feature>
<evidence type="ECO:0000256" key="5">
    <source>
        <dbReference type="ARBA" id="ARBA00022692"/>
    </source>
</evidence>
<evidence type="ECO:0000256" key="6">
    <source>
        <dbReference type="ARBA" id="ARBA00022737"/>
    </source>
</evidence>
<evidence type="ECO:0000256" key="12">
    <source>
        <dbReference type="HAMAP-Rule" id="MF_01916"/>
    </source>
</evidence>
<dbReference type="RefSeq" id="WP_377470569.1">
    <property type="nucleotide sequence ID" value="NZ_JBHLWN010000048.1"/>
</dbReference>
<evidence type="ECO:0000256" key="13">
    <source>
        <dbReference type="NCBIfam" id="TIGR04265"/>
    </source>
</evidence>
<keyword evidence="2 12" id="KW-1003">Cell membrane</keyword>
<keyword evidence="10 12" id="KW-0594">Phospholipid biosynthesis</keyword>
<evidence type="ECO:0000256" key="11">
    <source>
        <dbReference type="ARBA" id="ARBA00023264"/>
    </source>
</evidence>
<evidence type="ECO:0000256" key="8">
    <source>
        <dbReference type="ARBA" id="ARBA00023098"/>
    </source>
</evidence>
<keyword evidence="7 12" id="KW-1133">Transmembrane helix</keyword>
<comment type="caution">
    <text evidence="15">The sequence shown here is derived from an EMBL/GenBank/DDBJ whole genome shotgun (WGS) entry which is preliminary data.</text>
</comment>
<keyword evidence="16" id="KW-1185">Reference proteome</keyword>
<feature type="active site" evidence="12">
    <location>
        <position position="220"/>
    </location>
</feature>
<dbReference type="InterPro" id="IPR030874">
    <property type="entry name" value="Cardiolipin_synth_Firmi"/>
</dbReference>
<dbReference type="EC" id="2.7.8.-" evidence="12 13"/>
<dbReference type="PANTHER" id="PTHR21248">
    <property type="entry name" value="CARDIOLIPIN SYNTHASE"/>
    <property type="match status" value="1"/>
</dbReference>
<keyword evidence="8 12" id="KW-0443">Lipid metabolism</keyword>
<evidence type="ECO:0000313" key="15">
    <source>
        <dbReference type="EMBL" id="MFC0213278.1"/>
    </source>
</evidence>
<feature type="active site" evidence="12">
    <location>
        <position position="394"/>
    </location>
</feature>
<keyword evidence="5 12" id="KW-0812">Transmembrane</keyword>
<feature type="active site" evidence="12">
    <location>
        <position position="218"/>
    </location>
</feature>
<keyword evidence="6" id="KW-0677">Repeat</keyword>
<evidence type="ECO:0000256" key="10">
    <source>
        <dbReference type="ARBA" id="ARBA00023209"/>
    </source>
</evidence>
<accession>A0ABV6DKU6</accession>
<dbReference type="Pfam" id="PF13396">
    <property type="entry name" value="PLDc_N"/>
    <property type="match status" value="1"/>
</dbReference>
<dbReference type="CDD" id="cd09112">
    <property type="entry name" value="PLDc_CLS_2"/>
    <property type="match status" value="1"/>
</dbReference>
<feature type="active site" evidence="12">
    <location>
        <position position="396"/>
    </location>
</feature>
<comment type="catalytic activity">
    <reaction evidence="12">
        <text>2 a 1,2-diacyl-sn-glycero-3-phospho-(1'-sn-glycerol) = a cardiolipin + glycerol</text>
        <dbReference type="Rhea" id="RHEA:31451"/>
        <dbReference type="ChEBI" id="CHEBI:17754"/>
        <dbReference type="ChEBI" id="CHEBI:62237"/>
        <dbReference type="ChEBI" id="CHEBI:64716"/>
    </reaction>
</comment>
<comment type="function">
    <text evidence="12">Catalyzes the reversible phosphatidyl group transfer from one phosphatidylglycerol molecule to another to form cardiolipin (CL) (diphosphatidylglycerol) and glycerol.</text>
</comment>
<dbReference type="InterPro" id="IPR001736">
    <property type="entry name" value="PLipase_D/transphosphatidylase"/>
</dbReference>
<protein>
    <recommendedName>
        <fullName evidence="12 13">Cardiolipin synthase</fullName>
        <shortName evidence="12">CL synthase</shortName>
        <ecNumber evidence="12 13">2.7.8.-</ecNumber>
    </recommendedName>
</protein>
<sequence length="476" mass="55360">MLWLTIVLVLFIFQTATILLLEFRDPEKTVAWLLILFILPIIGFVMYYFVAKEYRQRRIVRRKGFRALDEMQRSLAQSREKLESLSDMSGYEIRQSPRLFGLLMNMPGSPITKYNEVDVLTNAQHTYPAILQAMEKAEHHIHFEYYTFRDDQIGREFAEMLIRKAQQGVKVRVIVDGVGSYKLKKAFLDRMKRAGVEVCCFLPLVFAFFDKRLNYRNHRKIVVVDGRIGFLGGINVGDEYLGRDMALGFWRDTHLQLKGDCIYYLQQTFLNDWEFTSKQKLTDPLLFPEHERQSVTPVQILPSGPDVHYDAIFELVFSAITAGKRRVWITTPYFIPDRSIQIALKTSALSGVDVRIIFPGLPDSRIVHLATMSYVKELLHAGVKFYQYRKGFIHAKILLVDDLIATVGTANMDMRSFFSNFEINAVFFDKPMIERLERDFIQDVRDSEEILTAEFEKRSRVQRGKEAVARLLSPLF</sequence>
<evidence type="ECO:0000313" key="16">
    <source>
        <dbReference type="Proteomes" id="UP001589776"/>
    </source>
</evidence>
<proteinExistence type="inferred from homology"/>
<dbReference type="InterPro" id="IPR027379">
    <property type="entry name" value="CLS_N"/>
</dbReference>
<dbReference type="PROSITE" id="PS50035">
    <property type="entry name" value="PLD"/>
    <property type="match status" value="2"/>
</dbReference>
<name>A0ABV6DKU6_9BACL</name>
<keyword evidence="4 12" id="KW-0808">Transferase</keyword>
<dbReference type="InterPro" id="IPR025202">
    <property type="entry name" value="PLD-like_dom"/>
</dbReference>
<reference evidence="15 16" key="1">
    <citation type="submission" date="2024-09" db="EMBL/GenBank/DDBJ databases">
        <authorList>
            <person name="Sun Q."/>
            <person name="Mori K."/>
        </authorList>
    </citation>
    <scope>NUCLEOTIDE SEQUENCE [LARGE SCALE GENOMIC DNA]</scope>
    <source>
        <strain evidence="15 16">CCM 7759</strain>
    </source>
</reference>
<organism evidence="15 16">
    <name type="scientific">Paenibacillus chartarius</name>
    <dbReference type="NCBI Taxonomy" id="747481"/>
    <lineage>
        <taxon>Bacteria</taxon>
        <taxon>Bacillati</taxon>
        <taxon>Bacillota</taxon>
        <taxon>Bacilli</taxon>
        <taxon>Bacillales</taxon>
        <taxon>Paenibacillaceae</taxon>
        <taxon>Paenibacillus</taxon>
    </lineage>
</organism>
<dbReference type="HAMAP" id="MF_01916">
    <property type="entry name" value="Cardiolipin_synth_Cls"/>
    <property type="match status" value="1"/>
</dbReference>
<gene>
    <name evidence="15" type="primary">cls</name>
    <name evidence="15" type="ORF">ACFFK0_12590</name>
</gene>
<feature type="domain" description="PLD phosphodiesterase" evidence="14">
    <location>
        <begin position="213"/>
        <end position="240"/>
    </location>
</feature>
<evidence type="ECO:0000256" key="7">
    <source>
        <dbReference type="ARBA" id="ARBA00022989"/>
    </source>
</evidence>
<feature type="transmembrane region" description="Helical" evidence="12">
    <location>
        <begin position="191"/>
        <end position="209"/>
    </location>
</feature>
<keyword evidence="3 12" id="KW-0444">Lipid biosynthesis</keyword>
<dbReference type="Proteomes" id="UP001589776">
    <property type="component" value="Unassembled WGS sequence"/>
</dbReference>
<evidence type="ECO:0000256" key="4">
    <source>
        <dbReference type="ARBA" id="ARBA00022679"/>
    </source>
</evidence>
<dbReference type="Gene3D" id="3.30.870.10">
    <property type="entry name" value="Endonuclease Chain A"/>
    <property type="match status" value="2"/>
</dbReference>